<dbReference type="OMA" id="NCIINWA"/>
<dbReference type="GO" id="GO:0051865">
    <property type="term" value="P:protein autoubiquitination"/>
    <property type="evidence" value="ECO:0007669"/>
    <property type="project" value="TreeGrafter"/>
</dbReference>
<evidence type="ECO:0000259" key="5">
    <source>
        <dbReference type="PROSITE" id="PS50089"/>
    </source>
</evidence>
<dbReference type="EMBL" id="BDEQ01000001">
    <property type="protein sequence ID" value="GAT93416.1"/>
    <property type="molecule type" value="Genomic_DNA"/>
</dbReference>
<name>A0A5K1U9F4_ENTHI</name>
<dbReference type="Pfam" id="PF00097">
    <property type="entry name" value="zf-C3HC4"/>
    <property type="match status" value="1"/>
</dbReference>
<dbReference type="VEuPathDB" id="AmoebaDB:EHI5A_110970"/>
<gene>
    <name evidence="6" type="ORF">CL6EHI_098590</name>
</gene>
<dbReference type="AlphaFoldDB" id="A0A5K1U9F4"/>
<dbReference type="GO" id="GO:0004842">
    <property type="term" value="F:ubiquitin-protein transferase activity"/>
    <property type="evidence" value="ECO:0007669"/>
    <property type="project" value="TreeGrafter"/>
</dbReference>
<evidence type="ECO:0000313" key="6">
    <source>
        <dbReference type="EMBL" id="GAT93416.1"/>
    </source>
</evidence>
<organism evidence="6 7">
    <name type="scientific">Entamoeba histolytica</name>
    <dbReference type="NCBI Taxonomy" id="5759"/>
    <lineage>
        <taxon>Eukaryota</taxon>
        <taxon>Amoebozoa</taxon>
        <taxon>Evosea</taxon>
        <taxon>Archamoebae</taxon>
        <taxon>Mastigamoebida</taxon>
        <taxon>Entamoebidae</taxon>
        <taxon>Entamoeba</taxon>
    </lineage>
</organism>
<sequence>MGAEPSKPVISNDVNRMCSTITVFFSKFPSKLLGIRYVVYALADNDIAISYTSMLKEHWKAGIDESGNTYYYDETVPTIKYSSAPPTPDFLMLEQKRLKTSWTVTYNSSQGRIEYSKDNEVRYTPPPKNNHVFKTLRINRTRLVHIYFALQPILNQTIESNETDEICPICYDTNVNVSLPCGHSFCDNCIINWVQHHHYCPSCKHLLEAGWMDNCLHTPTALVTKALKLIETTL</sequence>
<feature type="domain" description="RING-type" evidence="5">
    <location>
        <begin position="167"/>
        <end position="204"/>
    </location>
</feature>
<dbReference type="PANTHER" id="PTHR12109:SF3">
    <property type="entry name" value="RING FINGER PROTEIN 141"/>
    <property type="match status" value="1"/>
</dbReference>
<dbReference type="Proteomes" id="UP000078387">
    <property type="component" value="Unassembled WGS sequence"/>
</dbReference>
<dbReference type="CDD" id="cd16449">
    <property type="entry name" value="RING-HC"/>
    <property type="match status" value="1"/>
</dbReference>
<comment type="caution">
    <text evidence="6">The sequence shown here is derived from an EMBL/GenBank/DDBJ whole genome shotgun (WGS) entry which is preliminary data.</text>
</comment>
<evidence type="ECO:0000256" key="2">
    <source>
        <dbReference type="ARBA" id="ARBA00022771"/>
    </source>
</evidence>
<dbReference type="InterPro" id="IPR047126">
    <property type="entry name" value="RNF141-like"/>
</dbReference>
<dbReference type="PROSITE" id="PS00518">
    <property type="entry name" value="ZF_RING_1"/>
    <property type="match status" value="1"/>
</dbReference>
<dbReference type="GO" id="GO:0008270">
    <property type="term" value="F:zinc ion binding"/>
    <property type="evidence" value="ECO:0007669"/>
    <property type="project" value="UniProtKB-KW"/>
</dbReference>
<dbReference type="VEuPathDB" id="AmoebaDB:EHI_098590"/>
<dbReference type="PROSITE" id="PS50089">
    <property type="entry name" value="ZF_RING_2"/>
    <property type="match status" value="1"/>
</dbReference>
<dbReference type="InterPro" id="IPR013083">
    <property type="entry name" value="Znf_RING/FYVE/PHD"/>
</dbReference>
<dbReference type="InterPro" id="IPR017907">
    <property type="entry name" value="Znf_RING_CS"/>
</dbReference>
<evidence type="ECO:0000256" key="1">
    <source>
        <dbReference type="ARBA" id="ARBA00022723"/>
    </source>
</evidence>
<dbReference type="VEuPathDB" id="AmoebaDB:EHI7A_075500"/>
<protein>
    <submittedName>
        <fullName evidence="6">Zinc finger domain containing protein</fullName>
    </submittedName>
</protein>
<dbReference type="InterPro" id="IPR018957">
    <property type="entry name" value="Znf_C3HC4_RING-type"/>
</dbReference>
<keyword evidence="1" id="KW-0479">Metal-binding</keyword>
<proteinExistence type="predicted"/>
<evidence type="ECO:0000256" key="3">
    <source>
        <dbReference type="ARBA" id="ARBA00022833"/>
    </source>
</evidence>
<keyword evidence="2 4" id="KW-0863">Zinc-finger</keyword>
<keyword evidence="3" id="KW-0862">Zinc</keyword>
<evidence type="ECO:0000256" key="4">
    <source>
        <dbReference type="PROSITE-ProRule" id="PRU00175"/>
    </source>
</evidence>
<dbReference type="SMART" id="SM00184">
    <property type="entry name" value="RING"/>
    <property type="match status" value="1"/>
</dbReference>
<dbReference type="PANTHER" id="PTHR12109">
    <property type="entry name" value="RING FINGER PROTEIN 141-RELATED"/>
    <property type="match status" value="1"/>
</dbReference>
<evidence type="ECO:0000313" key="7">
    <source>
        <dbReference type="Proteomes" id="UP000078387"/>
    </source>
</evidence>
<dbReference type="VEuPathDB" id="AmoebaDB:KM1_137370"/>
<reference evidence="6 7" key="1">
    <citation type="submission" date="2016-05" db="EMBL/GenBank/DDBJ databases">
        <title>First whole genome sequencing of Entamoeba histolytica HM1:IMSS-clone-6.</title>
        <authorList>
            <person name="Mukherjee Avik.K."/>
            <person name="Izumyama S."/>
            <person name="Nakada-Tsukui K."/>
            <person name="Nozaki T."/>
        </authorList>
    </citation>
    <scope>NUCLEOTIDE SEQUENCE [LARGE SCALE GENOMIC DNA]</scope>
    <source>
        <strain evidence="6 7">HM1:IMSS clone 6</strain>
    </source>
</reference>
<dbReference type="VEuPathDB" id="AmoebaDB:EHI8A_078010"/>
<dbReference type="SUPFAM" id="SSF57850">
    <property type="entry name" value="RING/U-box"/>
    <property type="match status" value="1"/>
</dbReference>
<accession>A0A5K1U9F4</accession>
<dbReference type="Gene3D" id="3.30.40.10">
    <property type="entry name" value="Zinc/RING finger domain, C3HC4 (zinc finger)"/>
    <property type="match status" value="1"/>
</dbReference>
<dbReference type="InterPro" id="IPR001841">
    <property type="entry name" value="Znf_RING"/>
</dbReference>